<evidence type="ECO:0000313" key="2">
    <source>
        <dbReference type="Proteomes" id="UP000789570"/>
    </source>
</evidence>
<comment type="caution">
    <text evidence="1">The sequence shown here is derived from an EMBL/GenBank/DDBJ whole genome shotgun (WGS) entry which is preliminary data.</text>
</comment>
<feature type="non-terminal residue" evidence="1">
    <location>
        <position position="1"/>
    </location>
</feature>
<reference evidence="1" key="1">
    <citation type="submission" date="2021-06" db="EMBL/GenBank/DDBJ databases">
        <authorList>
            <person name="Kallberg Y."/>
            <person name="Tangrot J."/>
            <person name="Rosling A."/>
        </authorList>
    </citation>
    <scope>NUCLEOTIDE SEQUENCE</scope>
    <source>
        <strain evidence="1">UK204</strain>
    </source>
</reference>
<name>A0A9N9FSK3_9GLOM</name>
<organism evidence="1 2">
    <name type="scientific">Funneliformis caledonium</name>
    <dbReference type="NCBI Taxonomy" id="1117310"/>
    <lineage>
        <taxon>Eukaryota</taxon>
        <taxon>Fungi</taxon>
        <taxon>Fungi incertae sedis</taxon>
        <taxon>Mucoromycota</taxon>
        <taxon>Glomeromycotina</taxon>
        <taxon>Glomeromycetes</taxon>
        <taxon>Glomerales</taxon>
        <taxon>Glomeraceae</taxon>
        <taxon>Funneliformis</taxon>
    </lineage>
</organism>
<dbReference type="Proteomes" id="UP000789570">
    <property type="component" value="Unassembled WGS sequence"/>
</dbReference>
<proteinExistence type="predicted"/>
<evidence type="ECO:0000313" key="1">
    <source>
        <dbReference type="EMBL" id="CAG8557113.1"/>
    </source>
</evidence>
<accession>A0A9N9FSK3</accession>
<dbReference type="AlphaFoldDB" id="A0A9N9FSK3"/>
<gene>
    <name evidence="1" type="ORF">FCALED_LOCUS6411</name>
</gene>
<dbReference type="EMBL" id="CAJVPQ010001526">
    <property type="protein sequence ID" value="CAG8557113.1"/>
    <property type="molecule type" value="Genomic_DNA"/>
</dbReference>
<protein>
    <submittedName>
        <fullName evidence="1">8892_t:CDS:1</fullName>
    </submittedName>
</protein>
<sequence>LDEQNKKIKRVEIKIECITRDNIKKEFGEINLYDVVRLSNPEEMLLSEKREACEINKSRICFVKSCL</sequence>
<keyword evidence="2" id="KW-1185">Reference proteome</keyword>